<dbReference type="InterPro" id="IPR051783">
    <property type="entry name" value="NAD(P)-dependent_oxidoreduct"/>
</dbReference>
<dbReference type="RefSeq" id="WP_188447963.1">
    <property type="nucleotide sequence ID" value="NZ_BMDW01000015.1"/>
</dbReference>
<dbReference type="EMBL" id="BMDW01000015">
    <property type="protein sequence ID" value="GGA53580.1"/>
    <property type="molecule type" value="Genomic_DNA"/>
</dbReference>
<protein>
    <submittedName>
        <fullName evidence="3">NAD-dependent dehydratase</fullName>
    </submittedName>
</protein>
<evidence type="ECO:0000313" key="4">
    <source>
        <dbReference type="Proteomes" id="UP000618591"/>
    </source>
</evidence>
<dbReference type="Gene3D" id="3.40.50.720">
    <property type="entry name" value="NAD(P)-binding Rossmann-like Domain"/>
    <property type="match status" value="1"/>
</dbReference>
<dbReference type="CDD" id="cd05228">
    <property type="entry name" value="AR_FR_like_1_SDR_e"/>
    <property type="match status" value="1"/>
</dbReference>
<evidence type="ECO:0000313" key="3">
    <source>
        <dbReference type="EMBL" id="GGA53580.1"/>
    </source>
</evidence>
<evidence type="ECO:0000256" key="1">
    <source>
        <dbReference type="SAM" id="MobiDB-lite"/>
    </source>
</evidence>
<gene>
    <name evidence="3" type="ORF">GCM10011395_24970</name>
</gene>
<dbReference type="InterPro" id="IPR036291">
    <property type="entry name" value="NAD(P)-bd_dom_sf"/>
</dbReference>
<keyword evidence="4" id="KW-1185">Reference proteome</keyword>
<name>A0ABQ1H088_9SPHN</name>
<dbReference type="PANTHER" id="PTHR48079:SF6">
    <property type="entry name" value="NAD(P)-BINDING DOMAIN-CONTAINING PROTEIN-RELATED"/>
    <property type="match status" value="1"/>
</dbReference>
<accession>A0ABQ1H088</accession>
<dbReference type="NCBIfam" id="TIGR03466">
    <property type="entry name" value="HpnA"/>
    <property type="match status" value="1"/>
</dbReference>
<sequence>MSSADITLVTGVSGFVGSAVARRLAAGGVAVRGLVRASSARTNLDDFPGHLVEGDARDPGAMAEAMADVRYLYHVAADYRIWARDPEDIVRNNLASTRTVMDAALAAGVERIVYTSSVATLRPGDSASGGRPADESRPATPEQAVGAYKRSKVVAERLVEAMVAERGLPAVIVNPSTPIGPRDARPTPTGRIIVEAASGRMPAFVESGLNLVHVDDVAEGHLAAMLRGRIGERYVLGGQDVSLQEMLAVVAGLVGRKAPTIRIPTAPLFPLAWANEQLARLTGKDPFLTLDSLRMAAHDMYFSSAKAEAELGYRAGPYPEALADAIAWFRQAGMIR</sequence>
<feature type="region of interest" description="Disordered" evidence="1">
    <location>
        <begin position="123"/>
        <end position="146"/>
    </location>
</feature>
<reference evidence="4" key="1">
    <citation type="journal article" date="2019" name="Int. J. Syst. Evol. Microbiol.">
        <title>The Global Catalogue of Microorganisms (GCM) 10K type strain sequencing project: providing services to taxonomists for standard genome sequencing and annotation.</title>
        <authorList>
            <consortium name="The Broad Institute Genomics Platform"/>
            <consortium name="The Broad Institute Genome Sequencing Center for Infectious Disease"/>
            <person name="Wu L."/>
            <person name="Ma J."/>
        </authorList>
    </citation>
    <scope>NUCLEOTIDE SEQUENCE [LARGE SCALE GENOMIC DNA]</scope>
    <source>
        <strain evidence="4">CGMCC 1.10106</strain>
    </source>
</reference>
<dbReference type="PANTHER" id="PTHR48079">
    <property type="entry name" value="PROTEIN YEEZ"/>
    <property type="match status" value="1"/>
</dbReference>
<dbReference type="SUPFAM" id="SSF51735">
    <property type="entry name" value="NAD(P)-binding Rossmann-fold domains"/>
    <property type="match status" value="1"/>
</dbReference>
<dbReference type="Pfam" id="PF01370">
    <property type="entry name" value="Epimerase"/>
    <property type="match status" value="1"/>
</dbReference>
<dbReference type="InterPro" id="IPR001509">
    <property type="entry name" value="Epimerase_deHydtase"/>
</dbReference>
<evidence type="ECO:0000259" key="2">
    <source>
        <dbReference type="Pfam" id="PF01370"/>
    </source>
</evidence>
<feature type="domain" description="NAD-dependent epimerase/dehydratase" evidence="2">
    <location>
        <begin position="8"/>
        <end position="237"/>
    </location>
</feature>
<organism evidence="3 4">
    <name type="scientific">Sphingomonas psychrolutea</name>
    <dbReference type="NCBI Taxonomy" id="1259676"/>
    <lineage>
        <taxon>Bacteria</taxon>
        <taxon>Pseudomonadati</taxon>
        <taxon>Pseudomonadota</taxon>
        <taxon>Alphaproteobacteria</taxon>
        <taxon>Sphingomonadales</taxon>
        <taxon>Sphingomonadaceae</taxon>
        <taxon>Sphingomonas</taxon>
    </lineage>
</organism>
<comment type="caution">
    <text evidence="3">The sequence shown here is derived from an EMBL/GenBank/DDBJ whole genome shotgun (WGS) entry which is preliminary data.</text>
</comment>
<dbReference type="InterPro" id="IPR017829">
    <property type="entry name" value="Hopanoid-assoc_sugar_epimerase"/>
</dbReference>
<proteinExistence type="predicted"/>
<dbReference type="Proteomes" id="UP000618591">
    <property type="component" value="Unassembled WGS sequence"/>
</dbReference>